<name>A0ABD1SBU8_9LAMI</name>
<dbReference type="Proteomes" id="UP001604336">
    <property type="component" value="Unassembled WGS sequence"/>
</dbReference>
<gene>
    <name evidence="1" type="ORF">Adt_23398</name>
</gene>
<accession>A0ABD1SBU8</accession>
<protein>
    <submittedName>
        <fullName evidence="1">Uncharacterized protein</fullName>
    </submittedName>
</protein>
<dbReference type="AlphaFoldDB" id="A0ABD1SBU8"/>
<keyword evidence="2" id="KW-1185">Reference proteome</keyword>
<evidence type="ECO:0000313" key="2">
    <source>
        <dbReference type="Proteomes" id="UP001604336"/>
    </source>
</evidence>
<sequence length="247" mass="27946">MDELTRTSVVCEISTIFRGPYVGRHTMNSRQNCSKAAREEPMESWQVYEHRPNAPQITFTEKNEVGIHYLHCDALVVRAVVARNGAVVRVHRRQPRPTTKNHPCSGLQRAAVPTEEVHGILNGRYPLCLSWGPGETHAQRFVGSHLHPLLSNEVFDPNDMVKVCSNQIEARSCYMNTLRKSVKHEEISSTIMMVQTESMDVDPEQADEEMILDEGLDPRIIGSDSSTSPTEEPETFPVIWTPHRCCK</sequence>
<organism evidence="1 2">
    <name type="scientific">Abeliophyllum distichum</name>
    <dbReference type="NCBI Taxonomy" id="126358"/>
    <lineage>
        <taxon>Eukaryota</taxon>
        <taxon>Viridiplantae</taxon>
        <taxon>Streptophyta</taxon>
        <taxon>Embryophyta</taxon>
        <taxon>Tracheophyta</taxon>
        <taxon>Spermatophyta</taxon>
        <taxon>Magnoliopsida</taxon>
        <taxon>eudicotyledons</taxon>
        <taxon>Gunneridae</taxon>
        <taxon>Pentapetalae</taxon>
        <taxon>asterids</taxon>
        <taxon>lamiids</taxon>
        <taxon>Lamiales</taxon>
        <taxon>Oleaceae</taxon>
        <taxon>Forsythieae</taxon>
        <taxon>Abeliophyllum</taxon>
    </lineage>
</organism>
<comment type="caution">
    <text evidence="1">The sequence shown here is derived from an EMBL/GenBank/DDBJ whole genome shotgun (WGS) entry which is preliminary data.</text>
</comment>
<reference evidence="2" key="1">
    <citation type="submission" date="2024-07" db="EMBL/GenBank/DDBJ databases">
        <title>Two chromosome-level genome assemblies of Korean endemic species Abeliophyllum distichum and Forsythia ovata (Oleaceae).</title>
        <authorList>
            <person name="Jang H."/>
        </authorList>
    </citation>
    <scope>NUCLEOTIDE SEQUENCE [LARGE SCALE GENOMIC DNA]</scope>
</reference>
<evidence type="ECO:0000313" key="1">
    <source>
        <dbReference type="EMBL" id="KAL2497848.1"/>
    </source>
</evidence>
<dbReference type="EMBL" id="JBFOLK010000007">
    <property type="protein sequence ID" value="KAL2497848.1"/>
    <property type="molecule type" value="Genomic_DNA"/>
</dbReference>
<proteinExistence type="predicted"/>